<feature type="domain" description="HTH cro/C1-type" evidence="2">
    <location>
        <begin position="81"/>
        <end position="135"/>
    </location>
</feature>
<accession>A0A1H1XEY3</accession>
<reference evidence="4" key="1">
    <citation type="submission" date="2016-10" db="EMBL/GenBank/DDBJ databases">
        <authorList>
            <person name="Varghese N."/>
            <person name="Submissions S."/>
        </authorList>
    </citation>
    <scope>NUCLEOTIDE SEQUENCE [LARGE SCALE GENOMIC DNA]</scope>
    <source>
        <strain evidence="4">ATCC 23835</strain>
    </source>
</reference>
<dbReference type="InterPro" id="IPR014710">
    <property type="entry name" value="RmlC-like_jellyroll"/>
</dbReference>
<dbReference type="SUPFAM" id="SSF51182">
    <property type="entry name" value="RmlC-like cupins"/>
    <property type="match status" value="1"/>
</dbReference>
<dbReference type="InterPro" id="IPR011051">
    <property type="entry name" value="RmlC_Cupin_sf"/>
</dbReference>
<dbReference type="Gene3D" id="1.10.260.40">
    <property type="entry name" value="lambda repressor-like DNA-binding domains"/>
    <property type="match status" value="1"/>
</dbReference>
<evidence type="ECO:0000256" key="1">
    <source>
        <dbReference type="ARBA" id="ARBA00023125"/>
    </source>
</evidence>
<dbReference type="SMART" id="SM00530">
    <property type="entry name" value="HTH_XRE"/>
    <property type="match status" value="1"/>
</dbReference>
<dbReference type="InterPro" id="IPR013096">
    <property type="entry name" value="Cupin_2"/>
</dbReference>
<dbReference type="CDD" id="cd00093">
    <property type="entry name" value="HTH_XRE"/>
    <property type="match status" value="1"/>
</dbReference>
<dbReference type="GO" id="GO:0003700">
    <property type="term" value="F:DNA-binding transcription factor activity"/>
    <property type="evidence" value="ECO:0007669"/>
    <property type="project" value="TreeGrafter"/>
</dbReference>
<dbReference type="GO" id="GO:0005829">
    <property type="term" value="C:cytosol"/>
    <property type="evidence" value="ECO:0007669"/>
    <property type="project" value="TreeGrafter"/>
</dbReference>
<dbReference type="Pfam" id="PF01381">
    <property type="entry name" value="HTH_3"/>
    <property type="match status" value="1"/>
</dbReference>
<dbReference type="InterPro" id="IPR010982">
    <property type="entry name" value="Lambda_DNA-bd_dom_sf"/>
</dbReference>
<dbReference type="InterPro" id="IPR001387">
    <property type="entry name" value="Cro/C1-type_HTH"/>
</dbReference>
<gene>
    <name evidence="3" type="ORF">SAMN05216598_3858</name>
</gene>
<dbReference type="SUPFAM" id="SSF47413">
    <property type="entry name" value="lambda repressor-like DNA-binding domains"/>
    <property type="match status" value="1"/>
</dbReference>
<keyword evidence="4" id="KW-1185">Reference proteome</keyword>
<proteinExistence type="predicted"/>
<dbReference type="GO" id="GO:0003677">
    <property type="term" value="F:DNA binding"/>
    <property type="evidence" value="ECO:0007669"/>
    <property type="project" value="UniProtKB-KW"/>
</dbReference>
<dbReference type="EMBL" id="LT629777">
    <property type="protein sequence ID" value="SDT07279.1"/>
    <property type="molecule type" value="Genomic_DNA"/>
</dbReference>
<evidence type="ECO:0000313" key="3">
    <source>
        <dbReference type="EMBL" id="SDT07279.1"/>
    </source>
</evidence>
<dbReference type="Gene3D" id="2.60.120.10">
    <property type="entry name" value="Jelly Rolls"/>
    <property type="match status" value="1"/>
</dbReference>
<dbReference type="Pfam" id="PF07883">
    <property type="entry name" value="Cupin_2"/>
    <property type="match status" value="1"/>
</dbReference>
<dbReference type="CDD" id="cd02209">
    <property type="entry name" value="cupin_XRE_C"/>
    <property type="match status" value="1"/>
</dbReference>
<dbReference type="PANTHER" id="PTHR46797">
    <property type="entry name" value="HTH-TYPE TRANSCRIPTIONAL REGULATOR"/>
    <property type="match status" value="1"/>
</dbReference>
<sequence length="261" mass="28894">MALPSLLPRVASTAIAAFPLYIWETRFHRGNNPPPNGQPDALSHIPGANLKLSNGNRAQPMNMPDEQPPKLKLEQYLGIQIKRQRQAQELKLADVARIAGISQGMLSKIENAQVSTSLDILSRLCDVLGMPMSKLFSQYDQQGGSALLVKHDEGLEVVRRGTEKGHTYHLLNHTRGPKKSFEAYMVSMDDASEEFPTFSHPGTEFLHLLEGELVYRHGNQLYAMEAGDSLTFDGEIPHGPEKLVQVPIRLLSIMNYGASGE</sequence>
<organism evidence="3 4">
    <name type="scientific">Pseudomonas asplenii</name>
    <dbReference type="NCBI Taxonomy" id="53407"/>
    <lineage>
        <taxon>Bacteria</taxon>
        <taxon>Pseudomonadati</taxon>
        <taxon>Pseudomonadota</taxon>
        <taxon>Gammaproteobacteria</taxon>
        <taxon>Pseudomonadales</taxon>
        <taxon>Pseudomonadaceae</taxon>
        <taxon>Pseudomonas</taxon>
    </lineage>
</organism>
<name>A0A1H1XEY3_9PSED</name>
<dbReference type="InterPro" id="IPR050807">
    <property type="entry name" value="TransReg_Diox_bact_type"/>
</dbReference>
<evidence type="ECO:0000313" key="4">
    <source>
        <dbReference type="Proteomes" id="UP000199524"/>
    </source>
</evidence>
<dbReference type="PROSITE" id="PS50943">
    <property type="entry name" value="HTH_CROC1"/>
    <property type="match status" value="1"/>
</dbReference>
<keyword evidence="1" id="KW-0238">DNA-binding</keyword>
<dbReference type="PANTHER" id="PTHR46797:SF1">
    <property type="entry name" value="METHYLPHOSPHONATE SYNTHASE"/>
    <property type="match status" value="1"/>
</dbReference>
<evidence type="ECO:0000259" key="2">
    <source>
        <dbReference type="PROSITE" id="PS50943"/>
    </source>
</evidence>
<dbReference type="Proteomes" id="UP000199524">
    <property type="component" value="Chromosome I"/>
</dbReference>
<dbReference type="AlphaFoldDB" id="A0A1H1XEY3"/>
<protein>
    <submittedName>
        <fullName evidence="3">Transcriptional regulator, XRE family with cupin sensor</fullName>
    </submittedName>
</protein>